<dbReference type="SUPFAM" id="SSF160246">
    <property type="entry name" value="EspE N-terminal domain-like"/>
    <property type="match status" value="1"/>
</dbReference>
<feature type="transmembrane region" description="Helical" evidence="8">
    <location>
        <begin position="579"/>
        <end position="599"/>
    </location>
</feature>
<dbReference type="Pfam" id="PF13641">
    <property type="entry name" value="Glyco_tranf_2_3"/>
    <property type="match status" value="1"/>
</dbReference>
<dbReference type="EC" id="2.4.-.-" evidence="9"/>
<evidence type="ECO:0000256" key="7">
    <source>
        <dbReference type="SAM" id="MobiDB-lite"/>
    </source>
</evidence>
<sequence>MVDVAPTDPSDASAPAGGVAVRSPRSRGRRPFVRHDTSGADAPAFDQQPVSEPQSAIELDCLRGLLAPAVLRSAEQRAQQLGIGADQVLIRWSVIDEAAYLDRLARHLGIAREDFAGLERRDIALGDDQMRFAAAAGMMPLRTDGELVWTVAPRRIGARTLCEKLQRDPSLAAQFRLATDRSLQAFLERSSPGLARHACFGLARLDPSLSAAPPAGEPRWRSAVKRAAGAALLIGALPLLATFAWGTLPALLFLSFIGLRLLASVQPLPPPSRPARWPDAALPTYTAIAALYREASSVAALVEAIEALDYPREKLDIILVVEPDDLATRAAIARLKRGPHLRVLVAPAAAPQTKPKALNYALPFVRGSMVTVFDAEDRPAPGQLRAALDAFAQAGPQVGCVQASLQVDNTTHSWLSRLFLAEYAGQFEAVLPGLSRLGLPLPLGGSSNHFRTHVLRAVGGWDAHNVTEDADLGFRLARFGYASISFPSRTCEEAPIGFPAWWGQRTRWMKGWMQTWWVHMRRPVQFRRDAGWRGLLTLNLYVGGGVLSALMHLLLLVKLAGAGWALAWSGTTITSEPSLWFHGLTIAAGYLGSAVVAAIGLRRIGRVRDAIWLLALPLYWIGLSLAAWRALFELVLKPHHWQKTEHGIAAREPMPAKAGRGVRDTASDPPRPRRASA</sequence>
<comment type="subcellular location">
    <subcellularLocation>
        <location evidence="1">Membrane</location>
        <topology evidence="1">Multi-pass membrane protein</topology>
    </subcellularLocation>
</comment>
<evidence type="ECO:0000313" key="9">
    <source>
        <dbReference type="EMBL" id="MFC0239091.1"/>
    </source>
</evidence>
<feature type="region of interest" description="Disordered" evidence="7">
    <location>
        <begin position="651"/>
        <end position="677"/>
    </location>
</feature>
<name>A0ABV6EMD2_9BRAD</name>
<organism evidence="9 10">
    <name type="scientific">Rhodopseudomonas telluris</name>
    <dbReference type="NCBI Taxonomy" id="644215"/>
    <lineage>
        <taxon>Bacteria</taxon>
        <taxon>Pseudomonadati</taxon>
        <taxon>Pseudomonadota</taxon>
        <taxon>Alphaproteobacteria</taxon>
        <taxon>Hyphomicrobiales</taxon>
        <taxon>Nitrobacteraceae</taxon>
        <taxon>Rhodopseudomonas</taxon>
    </lineage>
</organism>
<proteinExistence type="predicted"/>
<keyword evidence="3 9" id="KW-0808">Transferase</keyword>
<comment type="caution">
    <text evidence="9">The sequence shown here is derived from an EMBL/GenBank/DDBJ whole genome shotgun (WGS) entry which is preliminary data.</text>
</comment>
<keyword evidence="10" id="KW-1185">Reference proteome</keyword>
<dbReference type="RefSeq" id="WP_378383575.1">
    <property type="nucleotide sequence ID" value="NZ_JBHLWM010000001.1"/>
</dbReference>
<keyword evidence="5 8" id="KW-1133">Transmembrane helix</keyword>
<keyword evidence="6 8" id="KW-0472">Membrane</keyword>
<evidence type="ECO:0000256" key="8">
    <source>
        <dbReference type="SAM" id="Phobius"/>
    </source>
</evidence>
<gene>
    <name evidence="9" type="ORF">ACFFJ6_01370</name>
</gene>
<reference evidence="9 10" key="1">
    <citation type="submission" date="2024-09" db="EMBL/GenBank/DDBJ databases">
        <authorList>
            <person name="Sun Q."/>
            <person name="Mori K."/>
        </authorList>
    </citation>
    <scope>NUCLEOTIDE SEQUENCE [LARGE SCALE GENOMIC DNA]</scope>
    <source>
        <strain evidence="9 10">KCTC 23279</strain>
    </source>
</reference>
<evidence type="ECO:0000313" key="10">
    <source>
        <dbReference type="Proteomes" id="UP001589775"/>
    </source>
</evidence>
<feature type="transmembrane region" description="Helical" evidence="8">
    <location>
        <begin position="538"/>
        <end position="567"/>
    </location>
</feature>
<evidence type="ECO:0000256" key="2">
    <source>
        <dbReference type="ARBA" id="ARBA00022676"/>
    </source>
</evidence>
<feature type="transmembrane region" description="Helical" evidence="8">
    <location>
        <begin position="611"/>
        <end position="631"/>
    </location>
</feature>
<evidence type="ECO:0000256" key="5">
    <source>
        <dbReference type="ARBA" id="ARBA00022989"/>
    </source>
</evidence>
<dbReference type="GO" id="GO:0016757">
    <property type="term" value="F:glycosyltransferase activity"/>
    <property type="evidence" value="ECO:0007669"/>
    <property type="project" value="UniProtKB-KW"/>
</dbReference>
<keyword evidence="4 8" id="KW-0812">Transmembrane</keyword>
<accession>A0ABV6EMD2</accession>
<evidence type="ECO:0000256" key="6">
    <source>
        <dbReference type="ARBA" id="ARBA00023136"/>
    </source>
</evidence>
<dbReference type="Proteomes" id="UP001589775">
    <property type="component" value="Unassembled WGS sequence"/>
</dbReference>
<dbReference type="PANTHER" id="PTHR43867">
    <property type="entry name" value="CELLULOSE SYNTHASE CATALYTIC SUBUNIT A [UDP-FORMING]"/>
    <property type="match status" value="1"/>
</dbReference>
<evidence type="ECO:0000256" key="4">
    <source>
        <dbReference type="ARBA" id="ARBA00022692"/>
    </source>
</evidence>
<dbReference type="InterPro" id="IPR029044">
    <property type="entry name" value="Nucleotide-diphossugar_trans"/>
</dbReference>
<dbReference type="EMBL" id="JBHLWM010000001">
    <property type="protein sequence ID" value="MFC0239091.1"/>
    <property type="molecule type" value="Genomic_DNA"/>
</dbReference>
<evidence type="ECO:0000256" key="1">
    <source>
        <dbReference type="ARBA" id="ARBA00004141"/>
    </source>
</evidence>
<feature type="compositionally biased region" description="Low complexity" evidence="7">
    <location>
        <begin position="1"/>
        <end position="16"/>
    </location>
</feature>
<dbReference type="InterPro" id="IPR037257">
    <property type="entry name" value="T2SS_E_N_sf"/>
</dbReference>
<dbReference type="InterPro" id="IPR050321">
    <property type="entry name" value="Glycosyltr_2/OpgH_subfam"/>
</dbReference>
<keyword evidence="2 9" id="KW-0328">Glycosyltransferase</keyword>
<feature type="region of interest" description="Disordered" evidence="7">
    <location>
        <begin position="1"/>
        <end position="51"/>
    </location>
</feature>
<dbReference type="PANTHER" id="PTHR43867:SF2">
    <property type="entry name" value="CELLULOSE SYNTHASE CATALYTIC SUBUNIT A [UDP-FORMING]"/>
    <property type="match status" value="1"/>
</dbReference>
<dbReference type="SUPFAM" id="SSF53448">
    <property type="entry name" value="Nucleotide-diphospho-sugar transferases"/>
    <property type="match status" value="1"/>
</dbReference>
<protein>
    <submittedName>
        <fullName evidence="9">Glycosyltransferase</fullName>
        <ecNumber evidence="9">2.4.-.-</ecNumber>
    </submittedName>
</protein>
<evidence type="ECO:0000256" key="3">
    <source>
        <dbReference type="ARBA" id="ARBA00022679"/>
    </source>
</evidence>
<feature type="transmembrane region" description="Helical" evidence="8">
    <location>
        <begin position="227"/>
        <end position="245"/>
    </location>
</feature>
<dbReference type="Gene3D" id="3.90.550.10">
    <property type="entry name" value="Spore Coat Polysaccharide Biosynthesis Protein SpsA, Chain A"/>
    <property type="match status" value="1"/>
</dbReference>